<dbReference type="RefSeq" id="WP_014146606.1">
    <property type="nucleotide sequence ID" value="NC_016112.1"/>
</dbReference>
<organism evidence="1 2">
    <name type="scientific">Methylotuvimicrobium alcaliphilum (strain DSM 19304 / NCIMB 14124 / VKM B-2133 / 20Z)</name>
    <name type="common">Methylomicrobium alcaliphilum</name>
    <dbReference type="NCBI Taxonomy" id="1091494"/>
    <lineage>
        <taxon>Bacteria</taxon>
        <taxon>Pseudomonadati</taxon>
        <taxon>Pseudomonadota</taxon>
        <taxon>Gammaproteobacteria</taxon>
        <taxon>Methylococcales</taxon>
        <taxon>Methylococcaceae</taxon>
        <taxon>Methylotuvimicrobium</taxon>
    </lineage>
</organism>
<dbReference type="STRING" id="1091494.MEALZ_0084"/>
<proteinExistence type="predicted"/>
<gene>
    <name evidence="1" type="ordered locus">MEALZ_0084</name>
</gene>
<dbReference type="HOGENOM" id="CLU_094944_0_0_6"/>
<dbReference type="KEGG" id="mah:MEALZ_0084"/>
<dbReference type="PATRIC" id="fig|271065.3.peg.89"/>
<dbReference type="SUPFAM" id="SSF56112">
    <property type="entry name" value="Protein kinase-like (PK-like)"/>
    <property type="match status" value="1"/>
</dbReference>
<keyword evidence="2" id="KW-1185">Reference proteome</keyword>
<dbReference type="AlphaFoldDB" id="G4SUG2"/>
<dbReference type="InterPro" id="IPR011009">
    <property type="entry name" value="Kinase-like_dom_sf"/>
</dbReference>
<dbReference type="Proteomes" id="UP000008315">
    <property type="component" value="Chromosome"/>
</dbReference>
<name>G4SUG2_META2</name>
<dbReference type="EMBL" id="FO082060">
    <property type="protein sequence ID" value="CCE21788.1"/>
    <property type="molecule type" value="Genomic_DNA"/>
</dbReference>
<evidence type="ECO:0000313" key="2">
    <source>
        <dbReference type="Proteomes" id="UP000008315"/>
    </source>
</evidence>
<accession>G4SUG2</accession>
<sequence>MTSSSSPSPTNRELDKSLESFSADLHRLAKQQLQEHAGARTFKIYHQQQAFWIKQSQIAHRSIWHWLGTVVAILSRNPLLKSTVATGGPEALKAEASRLRKLAALGISVPQIVAEGKGWFMLNDIGRPLTGWIRDSKVSREQKCTIVKKASEQLALLHSQGLWHGRPAFRDMAYDGQSFGFLDFEEDPSSILTPDQCMMRDALLYFHSLHRYLADDRTMILEAIESYRQLAPNSTWRNTLSFARQVWLIYGLLALLHRYLGKDAKYAYQTLKTLRNYGN</sequence>
<reference evidence="2" key="1">
    <citation type="journal article" date="2012" name="J. Bacteriol.">
        <title>Genome sequence of the haloalkaliphilic methanotrophic bacterium Methylomicrobium alcaliphilum 20Z.</title>
        <authorList>
            <person name="Vuilleumier S."/>
            <person name="Khmelenina V.N."/>
            <person name="Bringel F."/>
            <person name="Reshetnikov A.S."/>
            <person name="Lajus A."/>
            <person name="Mangenot S."/>
            <person name="Rouy Z."/>
            <person name="Op den Camp H.J."/>
            <person name="Jetten M.S."/>
            <person name="Dispirito A.A."/>
            <person name="Dunfield P."/>
            <person name="Klotz M.G."/>
            <person name="Semrau J.D."/>
            <person name="Stein L.Y."/>
            <person name="Barbe V."/>
            <person name="Medigue C."/>
            <person name="Trotsenko Y.A."/>
            <person name="Kalyuzhnaya M.G."/>
        </authorList>
    </citation>
    <scope>NUCLEOTIDE SEQUENCE [LARGE SCALE GENOMIC DNA]</scope>
    <source>
        <strain evidence="2">DSM 19304 / NCIMB 14124 / VKM B-2133 / 20Z</strain>
    </source>
</reference>
<protein>
    <recommendedName>
        <fullName evidence="3">Mn2+-dependent serine/threonine protein kinase</fullName>
    </recommendedName>
</protein>
<evidence type="ECO:0008006" key="3">
    <source>
        <dbReference type="Google" id="ProtNLM"/>
    </source>
</evidence>
<evidence type="ECO:0000313" key="1">
    <source>
        <dbReference type="EMBL" id="CCE21788.1"/>
    </source>
</evidence>